<dbReference type="PANTHER" id="PTHR46211:SF14">
    <property type="entry name" value="GLYCEROPHOSPHODIESTER PHOSPHODIESTERASE"/>
    <property type="match status" value="1"/>
</dbReference>
<geneLocation type="plasmid" evidence="2 3">
    <name>pDAETH-2</name>
</geneLocation>
<proteinExistence type="predicted"/>
<dbReference type="SUPFAM" id="SSF51695">
    <property type="entry name" value="PLC-like phosphodiesterases"/>
    <property type="match status" value="1"/>
</dbReference>
<dbReference type="PANTHER" id="PTHR46211">
    <property type="entry name" value="GLYCEROPHOSPHORYL DIESTER PHOSPHODIESTERASE"/>
    <property type="match status" value="1"/>
</dbReference>
<feature type="domain" description="GP-PDE" evidence="1">
    <location>
        <begin position="19"/>
        <end position="241"/>
    </location>
</feature>
<dbReference type="InterPro" id="IPR017946">
    <property type="entry name" value="PLC-like_Pdiesterase_TIM-brl"/>
</dbReference>
<reference evidence="2" key="1">
    <citation type="submission" date="2022-07" db="EMBL/GenBank/DDBJ databases">
        <title>Complete Genome Sequence of the Radioresistant Bacterium Deinococcus aetherius ST0316, Isolated from the Air Dust collected in Lower Stratosphere above Japan.</title>
        <authorList>
            <person name="Satoh K."/>
            <person name="Hagiwara K."/>
            <person name="Katsumata K."/>
            <person name="Kubo A."/>
            <person name="Yokobori S."/>
            <person name="Yamagishi A."/>
            <person name="Oono Y."/>
            <person name="Narumi I."/>
        </authorList>
    </citation>
    <scope>NUCLEOTIDE SEQUENCE</scope>
    <source>
        <strain evidence="2">ST0316</strain>
        <plasmid evidence="2">pDAETH-2</plasmid>
    </source>
</reference>
<dbReference type="EMBL" id="AP026562">
    <property type="protein sequence ID" value="BDP44474.1"/>
    <property type="molecule type" value="Genomic_DNA"/>
</dbReference>
<organism evidence="2 3">
    <name type="scientific">Deinococcus aetherius</name>
    <dbReference type="NCBI Taxonomy" id="200252"/>
    <lineage>
        <taxon>Bacteria</taxon>
        <taxon>Thermotogati</taxon>
        <taxon>Deinococcota</taxon>
        <taxon>Deinococci</taxon>
        <taxon>Deinococcales</taxon>
        <taxon>Deinococcaceae</taxon>
        <taxon>Deinococcus</taxon>
    </lineage>
</organism>
<evidence type="ECO:0000313" key="2">
    <source>
        <dbReference type="EMBL" id="BDP44474.1"/>
    </source>
</evidence>
<dbReference type="RefSeq" id="WP_264778304.1">
    <property type="nucleotide sequence ID" value="NZ_AP026562.1"/>
</dbReference>
<dbReference type="Pfam" id="PF03009">
    <property type="entry name" value="GDPD"/>
    <property type="match status" value="1"/>
</dbReference>
<keyword evidence="2" id="KW-0614">Plasmid</keyword>
<dbReference type="PROSITE" id="PS51704">
    <property type="entry name" value="GP_PDE"/>
    <property type="match status" value="1"/>
</dbReference>
<keyword evidence="3" id="KW-1185">Reference proteome</keyword>
<evidence type="ECO:0000313" key="3">
    <source>
        <dbReference type="Proteomes" id="UP001064971"/>
    </source>
</evidence>
<accession>A0ABN6RR55</accession>
<dbReference type="Gene3D" id="3.20.20.190">
    <property type="entry name" value="Phosphatidylinositol (PI) phosphodiesterase"/>
    <property type="match status" value="1"/>
</dbReference>
<dbReference type="CDD" id="cd08556">
    <property type="entry name" value="GDPD"/>
    <property type="match status" value="1"/>
</dbReference>
<dbReference type="InterPro" id="IPR030395">
    <property type="entry name" value="GP_PDE_dom"/>
</dbReference>
<evidence type="ECO:0000259" key="1">
    <source>
        <dbReference type="PROSITE" id="PS51704"/>
    </source>
</evidence>
<protein>
    <submittedName>
        <fullName evidence="2">Glycerophosphoryl diester phosphodiesterase</fullName>
    </submittedName>
</protein>
<gene>
    <name evidence="2" type="ORF">DAETH_44430</name>
</gene>
<dbReference type="Proteomes" id="UP001064971">
    <property type="component" value="Plasmid pDAETH-2"/>
</dbReference>
<sequence>MRPLRTTAPYLLERLAGGVLRTAHRGAPRLAPDNTLEAVRAATAFPVDFVEVDVHLTADGHLLLWHDDALITPGGLFPIREHSLAELRALGLPDGTLATLPEAVETVRGHCGLMIDLKAPDLHSAVERDVRAAGFDDVLVCGGFADSLAYLEAALPNVAVSLTPDGAEYRDLAGVLTRQPHLDALTVYWRVVGPRLMNAAREVGALVLAWTVDHPHIADHVLAQGVHGLTSNNHELLTSLRAERAGSGVG</sequence>
<name>A0ABN6RR55_9DEIO</name>